<dbReference type="GO" id="GO:0003677">
    <property type="term" value="F:DNA binding"/>
    <property type="evidence" value="ECO:0007669"/>
    <property type="project" value="UniProtKB-KW"/>
</dbReference>
<sequence length="175" mass="19644">MRKKSLSEQQCPIARSLDHVGEWWSLLIIRDAMHGLSRFDEFQKSLGISPNILTRRLTALVEGGLMEKRLYSERPPRYQYALTPRGQDLSTVLIALLTWGNNHLAPEGASIQLRDTQTGELVEPMLVDRHTGQEISPSRHTLVPGPAASDGMKQRLHHANGVMSGDNPWKQESES</sequence>
<dbReference type="Pfam" id="PF01638">
    <property type="entry name" value="HxlR"/>
    <property type="match status" value="1"/>
</dbReference>
<evidence type="ECO:0000313" key="6">
    <source>
        <dbReference type="EMBL" id="QFI56770.1"/>
    </source>
</evidence>
<evidence type="ECO:0000256" key="3">
    <source>
        <dbReference type="ARBA" id="ARBA00023163"/>
    </source>
</evidence>
<keyword evidence="7" id="KW-1185">Reference proteome</keyword>
<dbReference type="PANTHER" id="PTHR33204:SF17">
    <property type="entry name" value="TRANSCRIPTIONAL REGULATORY PROTEIN"/>
    <property type="match status" value="1"/>
</dbReference>
<dbReference type="InterPro" id="IPR036390">
    <property type="entry name" value="WH_DNA-bd_sf"/>
</dbReference>
<dbReference type="EMBL" id="CP040449">
    <property type="protein sequence ID" value="QFI56770.1"/>
    <property type="molecule type" value="Genomic_DNA"/>
</dbReference>
<dbReference type="InterPro" id="IPR036388">
    <property type="entry name" value="WH-like_DNA-bd_sf"/>
</dbReference>
<dbReference type="AlphaFoldDB" id="A0A5J6X1U3"/>
<dbReference type="PROSITE" id="PS51118">
    <property type="entry name" value="HTH_HXLR"/>
    <property type="match status" value="1"/>
</dbReference>
<keyword evidence="3" id="KW-0804">Transcription</keyword>
<name>A0A5J6X1U3_9GAMM</name>
<dbReference type="Proteomes" id="UP000594034">
    <property type="component" value="Chromosome"/>
</dbReference>
<dbReference type="KEGG" id="asim:FE240_16590"/>
<evidence type="ECO:0000313" key="7">
    <source>
        <dbReference type="Proteomes" id="UP000594034"/>
    </source>
</evidence>
<gene>
    <name evidence="6" type="ORF">FE240_16590</name>
</gene>
<keyword evidence="2" id="KW-0238">DNA-binding</keyword>
<reference evidence="6 7" key="1">
    <citation type="submission" date="2019-05" db="EMBL/GenBank/DDBJ databases">
        <title>OXA-830, a novel chromosomally encoded expanded-spectrum class D beta-lactamase in Aeromonas simiae.</title>
        <authorList>
            <person name="Zhou W."/>
            <person name="Chen Q."/>
        </authorList>
    </citation>
    <scope>NUCLEOTIDE SEQUENCE [LARGE SCALE GENOMIC DNA]</scope>
    <source>
        <strain evidence="6 7">A6</strain>
    </source>
</reference>
<protein>
    <submittedName>
        <fullName evidence="6">Helix-turn-helix transcriptional regulator</fullName>
    </submittedName>
</protein>
<accession>A0A5J6X1U3</accession>
<evidence type="ECO:0000256" key="4">
    <source>
        <dbReference type="SAM" id="MobiDB-lite"/>
    </source>
</evidence>
<dbReference type="SUPFAM" id="SSF46785">
    <property type="entry name" value="Winged helix' DNA-binding domain"/>
    <property type="match status" value="1"/>
</dbReference>
<dbReference type="InterPro" id="IPR002577">
    <property type="entry name" value="HTH_HxlR"/>
</dbReference>
<feature type="domain" description="HTH hxlR-type" evidence="5">
    <location>
        <begin position="11"/>
        <end position="108"/>
    </location>
</feature>
<dbReference type="PANTHER" id="PTHR33204">
    <property type="entry name" value="TRANSCRIPTIONAL REGULATOR, MARR FAMILY"/>
    <property type="match status" value="1"/>
</dbReference>
<keyword evidence="1" id="KW-0805">Transcription regulation</keyword>
<evidence type="ECO:0000256" key="1">
    <source>
        <dbReference type="ARBA" id="ARBA00023015"/>
    </source>
</evidence>
<evidence type="ECO:0000256" key="2">
    <source>
        <dbReference type="ARBA" id="ARBA00023125"/>
    </source>
</evidence>
<evidence type="ECO:0000259" key="5">
    <source>
        <dbReference type="PROSITE" id="PS51118"/>
    </source>
</evidence>
<organism evidence="6 7">
    <name type="scientific">Aeromonas simiae</name>
    <dbReference type="NCBI Taxonomy" id="218936"/>
    <lineage>
        <taxon>Bacteria</taxon>
        <taxon>Pseudomonadati</taxon>
        <taxon>Pseudomonadota</taxon>
        <taxon>Gammaproteobacteria</taxon>
        <taxon>Aeromonadales</taxon>
        <taxon>Aeromonadaceae</taxon>
        <taxon>Aeromonas</taxon>
    </lineage>
</organism>
<feature type="region of interest" description="Disordered" evidence="4">
    <location>
        <begin position="129"/>
        <end position="152"/>
    </location>
</feature>
<proteinExistence type="predicted"/>
<dbReference type="Gene3D" id="1.10.10.10">
    <property type="entry name" value="Winged helix-like DNA-binding domain superfamily/Winged helix DNA-binding domain"/>
    <property type="match status" value="1"/>
</dbReference>